<dbReference type="Pfam" id="PF08245">
    <property type="entry name" value="Mur_ligase_M"/>
    <property type="match status" value="1"/>
</dbReference>
<dbReference type="NCBIfam" id="TIGR01499">
    <property type="entry name" value="folC"/>
    <property type="match status" value="1"/>
</dbReference>
<keyword evidence="13" id="KW-0460">Magnesium</keyword>
<dbReference type="Gene3D" id="3.40.1190.10">
    <property type="entry name" value="Mur-like, catalytic domain"/>
    <property type="match status" value="1"/>
</dbReference>
<accession>A0A0J8D9G9</accession>
<evidence type="ECO:0000256" key="10">
    <source>
        <dbReference type="ARBA" id="ARBA00022723"/>
    </source>
</evidence>
<dbReference type="InterPro" id="IPR001645">
    <property type="entry name" value="Folylpolyglutamate_synth"/>
</dbReference>
<dbReference type="Pfam" id="PF02875">
    <property type="entry name" value="Mur_ligase_C"/>
    <property type="match status" value="1"/>
</dbReference>
<keyword evidence="14" id="KW-0289">Folate biosynthesis</keyword>
<dbReference type="GO" id="GO:0008841">
    <property type="term" value="F:dihydrofolate synthase activity"/>
    <property type="evidence" value="ECO:0007669"/>
    <property type="project" value="UniProtKB-EC"/>
</dbReference>
<keyword evidence="10" id="KW-0479">Metal-binding</keyword>
<dbReference type="GO" id="GO:0046656">
    <property type="term" value="P:folic acid biosynthetic process"/>
    <property type="evidence" value="ECO:0007669"/>
    <property type="project" value="UniProtKB-KW"/>
</dbReference>
<dbReference type="Gene3D" id="3.90.190.20">
    <property type="entry name" value="Mur ligase, C-terminal domain"/>
    <property type="match status" value="1"/>
</dbReference>
<comment type="pathway">
    <text evidence="2">Cofactor biosynthesis; tetrahydrofolate biosynthesis; 7,8-dihydrofolate from 2-amino-4-hydroxy-6-hydroxymethyl-7,8-dihydropteridine diphosphate and 4-aminobenzoate: step 2/2.</text>
</comment>
<dbReference type="InterPro" id="IPR036565">
    <property type="entry name" value="Mur-like_cat_sf"/>
</dbReference>
<reference evidence="21 22" key="1">
    <citation type="submission" date="2015-06" db="EMBL/GenBank/DDBJ databases">
        <title>Draft genome sequence of the purine-degrading Clostridium cylindrosporum HC-1 (DSM 605).</title>
        <authorList>
            <person name="Poehlein A."/>
            <person name="Schiel-Bengelsdorf B."/>
            <person name="Bengelsdorf F."/>
            <person name="Daniel R."/>
            <person name="Duerre P."/>
        </authorList>
    </citation>
    <scope>NUCLEOTIDE SEQUENCE [LARGE SCALE GENOMIC DNA]</scope>
    <source>
        <strain evidence="21 22">DSM 605</strain>
    </source>
</reference>
<keyword evidence="11 18" id="KW-0547">Nucleotide-binding</keyword>
<comment type="pathway">
    <text evidence="3">Cofactor biosynthesis; tetrahydrofolylpolyglutamate biosynthesis.</text>
</comment>
<dbReference type="InterPro" id="IPR004101">
    <property type="entry name" value="Mur_ligase_C"/>
</dbReference>
<evidence type="ECO:0000256" key="16">
    <source>
        <dbReference type="ARBA" id="ARBA00047493"/>
    </source>
</evidence>
<comment type="similarity">
    <text evidence="4 18">Belongs to the folylpolyglutamate synthase family.</text>
</comment>
<evidence type="ECO:0000256" key="5">
    <source>
        <dbReference type="ARBA" id="ARBA00011245"/>
    </source>
</evidence>
<evidence type="ECO:0000256" key="1">
    <source>
        <dbReference type="ARBA" id="ARBA00001946"/>
    </source>
</evidence>
<dbReference type="PANTHER" id="PTHR11136">
    <property type="entry name" value="FOLYLPOLYGLUTAMATE SYNTHASE-RELATED"/>
    <property type="match status" value="1"/>
</dbReference>
<dbReference type="FunFam" id="3.40.1190.10:FF:000004">
    <property type="entry name" value="Dihydrofolate synthase/folylpolyglutamate synthase"/>
    <property type="match status" value="1"/>
</dbReference>
<dbReference type="GO" id="GO:0005737">
    <property type="term" value="C:cytoplasm"/>
    <property type="evidence" value="ECO:0007669"/>
    <property type="project" value="TreeGrafter"/>
</dbReference>
<dbReference type="SUPFAM" id="SSF53623">
    <property type="entry name" value="MurD-like peptide ligases, catalytic domain"/>
    <property type="match status" value="1"/>
</dbReference>
<keyword evidence="22" id="KW-1185">Reference proteome</keyword>
<evidence type="ECO:0000256" key="12">
    <source>
        <dbReference type="ARBA" id="ARBA00022840"/>
    </source>
</evidence>
<evidence type="ECO:0000256" key="15">
    <source>
        <dbReference type="ARBA" id="ARBA00030592"/>
    </source>
</evidence>
<evidence type="ECO:0000313" key="21">
    <source>
        <dbReference type="EMBL" id="KMT22685.1"/>
    </source>
</evidence>
<dbReference type="EC" id="6.3.2.17" evidence="7"/>
<evidence type="ECO:0000256" key="14">
    <source>
        <dbReference type="ARBA" id="ARBA00022909"/>
    </source>
</evidence>
<dbReference type="PANTHER" id="PTHR11136:SF0">
    <property type="entry name" value="DIHYDROFOLATE SYNTHETASE-RELATED"/>
    <property type="match status" value="1"/>
</dbReference>
<comment type="caution">
    <text evidence="21">The sequence shown here is derived from an EMBL/GenBank/DDBJ whole genome shotgun (WGS) entry which is preliminary data.</text>
</comment>
<keyword evidence="9 18" id="KW-0436">Ligase</keyword>
<dbReference type="InterPro" id="IPR013221">
    <property type="entry name" value="Mur_ligase_cen"/>
</dbReference>
<dbReference type="AlphaFoldDB" id="A0A0J8D9G9"/>
<dbReference type="EC" id="6.3.2.12" evidence="6"/>
<evidence type="ECO:0000256" key="6">
    <source>
        <dbReference type="ARBA" id="ARBA00013023"/>
    </source>
</evidence>
<evidence type="ECO:0000256" key="3">
    <source>
        <dbReference type="ARBA" id="ARBA00005150"/>
    </source>
</evidence>
<comment type="catalytic activity">
    <reaction evidence="16">
        <text>(6S)-5,6,7,8-tetrahydrofolyl-(gamma-L-Glu)(n) + L-glutamate + ATP = (6S)-5,6,7,8-tetrahydrofolyl-(gamma-L-Glu)(n+1) + ADP + phosphate + H(+)</text>
        <dbReference type="Rhea" id="RHEA:10580"/>
        <dbReference type="Rhea" id="RHEA-COMP:14738"/>
        <dbReference type="Rhea" id="RHEA-COMP:14740"/>
        <dbReference type="ChEBI" id="CHEBI:15378"/>
        <dbReference type="ChEBI" id="CHEBI:29985"/>
        <dbReference type="ChEBI" id="CHEBI:30616"/>
        <dbReference type="ChEBI" id="CHEBI:43474"/>
        <dbReference type="ChEBI" id="CHEBI:141005"/>
        <dbReference type="ChEBI" id="CHEBI:456216"/>
        <dbReference type="EC" id="6.3.2.17"/>
    </reaction>
</comment>
<evidence type="ECO:0000256" key="9">
    <source>
        <dbReference type="ARBA" id="ARBA00022598"/>
    </source>
</evidence>
<dbReference type="STRING" id="1121307.CLCY_11c00190"/>
<feature type="domain" description="Mur ligase central" evidence="20">
    <location>
        <begin position="44"/>
        <end position="268"/>
    </location>
</feature>
<comment type="catalytic activity">
    <reaction evidence="17">
        <text>7,8-dihydropteroate + L-glutamate + ATP = 7,8-dihydrofolate + ADP + phosphate + H(+)</text>
        <dbReference type="Rhea" id="RHEA:23584"/>
        <dbReference type="ChEBI" id="CHEBI:15378"/>
        <dbReference type="ChEBI" id="CHEBI:17839"/>
        <dbReference type="ChEBI" id="CHEBI:29985"/>
        <dbReference type="ChEBI" id="CHEBI:30616"/>
        <dbReference type="ChEBI" id="CHEBI:43474"/>
        <dbReference type="ChEBI" id="CHEBI:57451"/>
        <dbReference type="ChEBI" id="CHEBI:456216"/>
        <dbReference type="EC" id="6.3.2.12"/>
    </reaction>
</comment>
<dbReference type="GO" id="GO:0005524">
    <property type="term" value="F:ATP binding"/>
    <property type="evidence" value="ECO:0007669"/>
    <property type="project" value="UniProtKB-KW"/>
</dbReference>
<dbReference type="GO" id="GO:0046872">
    <property type="term" value="F:metal ion binding"/>
    <property type="evidence" value="ECO:0007669"/>
    <property type="project" value="UniProtKB-KW"/>
</dbReference>
<name>A0A0J8D9G9_CLOCY</name>
<evidence type="ECO:0000256" key="18">
    <source>
        <dbReference type="PIRNR" id="PIRNR001563"/>
    </source>
</evidence>
<evidence type="ECO:0000256" key="11">
    <source>
        <dbReference type="ARBA" id="ARBA00022741"/>
    </source>
</evidence>
<organism evidence="21 22">
    <name type="scientific">Clostridium cylindrosporum DSM 605</name>
    <dbReference type="NCBI Taxonomy" id="1121307"/>
    <lineage>
        <taxon>Bacteria</taxon>
        <taxon>Bacillati</taxon>
        <taxon>Bacillota</taxon>
        <taxon>Clostridia</taxon>
        <taxon>Eubacteriales</taxon>
        <taxon>Clostridiaceae</taxon>
        <taxon>Clostridium</taxon>
    </lineage>
</organism>
<dbReference type="GO" id="GO:0004326">
    <property type="term" value="F:tetrahydrofolylpolyglutamate synthase activity"/>
    <property type="evidence" value="ECO:0007669"/>
    <property type="project" value="UniProtKB-EC"/>
</dbReference>
<evidence type="ECO:0000256" key="17">
    <source>
        <dbReference type="ARBA" id="ARBA00049161"/>
    </source>
</evidence>
<dbReference type="InterPro" id="IPR018109">
    <property type="entry name" value="Folylpolyglutamate_synth_CS"/>
</dbReference>
<evidence type="ECO:0000259" key="19">
    <source>
        <dbReference type="Pfam" id="PF02875"/>
    </source>
</evidence>
<dbReference type="PIRSF" id="PIRSF001563">
    <property type="entry name" value="Folylpolyglu_synth"/>
    <property type="match status" value="1"/>
</dbReference>
<dbReference type="SUPFAM" id="SSF53244">
    <property type="entry name" value="MurD-like peptide ligases, peptide-binding domain"/>
    <property type="match status" value="1"/>
</dbReference>
<sequence length="431" mass="47806">MNYNEALKYVESIGKFGINLGMKRIERFCEILGSPEKKLKVIHVGGTNGKGSTTTFISKILENAGYRVGVYTSPYIERFTERIRVNKEEIPESEVARLVTEIVPHVETLVKEGLDHPTEFEVITAVAFKYFEEQNVDFVVLEVGLGGRFDATNVVDPVLEVLTTISLDHVNVLGDDIAKIAYEKAGIIKKDKPLVLYPQEASAEKVILDIASEMNAKIYKVEDVAHEIVAENVDGTEYNLSGSIDYKGIKIAMLGHHQVMNTKTAILAIEALRDLGYEISKESIYEGLGEARWPARFEVLTKDPIIVLDGGHNVQGIEALVDSINKYFPGKKIKITCGMLSDKDYNKMIADLLSIGDNFITVTPNNDRALTSEELCDIIKGKGKDAKAAKDINEAVDMALATRSEEEMLVFCGSLYMIGEVRTYLKEKLGL</sequence>
<keyword evidence="12 18" id="KW-0067">ATP-binding</keyword>
<dbReference type="EMBL" id="LFVU01000005">
    <property type="protein sequence ID" value="KMT22685.1"/>
    <property type="molecule type" value="Genomic_DNA"/>
</dbReference>
<evidence type="ECO:0000313" key="22">
    <source>
        <dbReference type="Proteomes" id="UP000036756"/>
    </source>
</evidence>
<dbReference type="RefSeq" id="WP_048569704.1">
    <property type="nucleotide sequence ID" value="NZ_LFVU01000005.1"/>
</dbReference>
<gene>
    <name evidence="21" type="primary">folC</name>
    <name evidence="21" type="ORF">CLCY_11c00190</name>
</gene>
<dbReference type="PROSITE" id="PS01012">
    <property type="entry name" value="FOLYLPOLYGLU_SYNT_2"/>
    <property type="match status" value="1"/>
</dbReference>
<evidence type="ECO:0000259" key="20">
    <source>
        <dbReference type="Pfam" id="PF08245"/>
    </source>
</evidence>
<evidence type="ECO:0000256" key="4">
    <source>
        <dbReference type="ARBA" id="ARBA00008276"/>
    </source>
</evidence>
<dbReference type="PROSITE" id="PS01011">
    <property type="entry name" value="FOLYLPOLYGLU_SYNT_1"/>
    <property type="match status" value="1"/>
</dbReference>
<proteinExistence type="inferred from homology"/>
<evidence type="ECO:0000256" key="13">
    <source>
        <dbReference type="ARBA" id="ARBA00022842"/>
    </source>
</evidence>
<feature type="domain" description="Mur ligase C-terminal" evidence="19">
    <location>
        <begin position="296"/>
        <end position="414"/>
    </location>
</feature>
<dbReference type="Proteomes" id="UP000036756">
    <property type="component" value="Unassembled WGS sequence"/>
</dbReference>
<evidence type="ECO:0000256" key="8">
    <source>
        <dbReference type="ARBA" id="ARBA00019357"/>
    </source>
</evidence>
<protein>
    <recommendedName>
        <fullName evidence="8">Dihydrofolate synthase/folylpolyglutamate synthase</fullName>
        <ecNumber evidence="6">6.3.2.12</ecNumber>
        <ecNumber evidence="7">6.3.2.17</ecNumber>
    </recommendedName>
    <alternativeName>
        <fullName evidence="15">Tetrahydrofolylpolyglutamate synthase</fullName>
    </alternativeName>
</protein>
<comment type="cofactor">
    <cofactor evidence="1">
        <name>Mg(2+)</name>
        <dbReference type="ChEBI" id="CHEBI:18420"/>
    </cofactor>
</comment>
<evidence type="ECO:0000256" key="2">
    <source>
        <dbReference type="ARBA" id="ARBA00004799"/>
    </source>
</evidence>
<comment type="subunit">
    <text evidence="5">Monomer.</text>
</comment>
<evidence type="ECO:0000256" key="7">
    <source>
        <dbReference type="ARBA" id="ARBA00013025"/>
    </source>
</evidence>
<dbReference type="PATRIC" id="fig|1121307.3.peg.134"/>
<dbReference type="OrthoDB" id="9809356at2"/>
<dbReference type="InterPro" id="IPR036615">
    <property type="entry name" value="Mur_ligase_C_dom_sf"/>
</dbReference>